<organism evidence="1 2">
    <name type="scientific">Panagrolaimus sp. ES5</name>
    <dbReference type="NCBI Taxonomy" id="591445"/>
    <lineage>
        <taxon>Eukaryota</taxon>
        <taxon>Metazoa</taxon>
        <taxon>Ecdysozoa</taxon>
        <taxon>Nematoda</taxon>
        <taxon>Chromadorea</taxon>
        <taxon>Rhabditida</taxon>
        <taxon>Tylenchina</taxon>
        <taxon>Panagrolaimomorpha</taxon>
        <taxon>Panagrolaimoidea</taxon>
        <taxon>Panagrolaimidae</taxon>
        <taxon>Panagrolaimus</taxon>
    </lineage>
</organism>
<accession>A0AC34GNL1</accession>
<reference evidence="2" key="1">
    <citation type="submission" date="2022-11" db="UniProtKB">
        <authorList>
            <consortium name="WormBaseParasite"/>
        </authorList>
    </citation>
    <scope>IDENTIFICATION</scope>
</reference>
<name>A0AC34GNL1_9BILA</name>
<proteinExistence type="predicted"/>
<evidence type="ECO:0000313" key="2">
    <source>
        <dbReference type="WBParaSite" id="ES5_v2.g5145.t1"/>
    </source>
</evidence>
<dbReference type="WBParaSite" id="ES5_v2.g5145.t1">
    <property type="protein sequence ID" value="ES5_v2.g5145.t1"/>
    <property type="gene ID" value="ES5_v2.g5145"/>
</dbReference>
<protein>
    <submittedName>
        <fullName evidence="2">Uncharacterized protein</fullName>
    </submittedName>
</protein>
<sequence length="86" mass="10268">MLEMDNSDNPKLGYNFKNSEGEYQIMSPEMAMKIYFQKLIFLYEKYSDKNVDEIKLISESAFSNIQKECILKIGQELKKEFIFSRY</sequence>
<dbReference type="Proteomes" id="UP000887579">
    <property type="component" value="Unplaced"/>
</dbReference>
<evidence type="ECO:0000313" key="1">
    <source>
        <dbReference type="Proteomes" id="UP000887579"/>
    </source>
</evidence>